<gene>
    <name evidence="3" type="ORF">SAMN04487992_101142</name>
</gene>
<sequence>MQKIIKEFPILDQSIYVNTAAYGIMYDGLLDWRQEHDLDYLIGGSNFKLKAAKLIAQVRATVGTFFNCKNENVALVQNFSLGMNMLLEGLDTSNKVLLLDDDYPSLKWPFMSRGFDVHYVAILQENLEQKIIEKIKSENITVLAISIVQWVNGIKIDLDFLAKLKVEFPELLIIADGTQFCGTEDFDFDNSAIDVLGASAYKWLLAGSGNGFMLFKDHVKSIFKLKSAGFNSADGDVDGFEHIDFIKHFEPGHLDTLSFGSLKCSLDFLSRVGMKTIGETNKALSEFAFQEFTKLNLLEDIVVSRGNHSTIFNIKGNQKLFDALLNNDIICSQRGEGIRLSFHFYNTLKNVSKVINVIKKQM</sequence>
<dbReference type="InterPro" id="IPR015424">
    <property type="entry name" value="PyrdxlP-dep_Trfase"/>
</dbReference>
<evidence type="ECO:0000256" key="1">
    <source>
        <dbReference type="ARBA" id="ARBA00022898"/>
    </source>
</evidence>
<dbReference type="Proteomes" id="UP000182114">
    <property type="component" value="Unassembled WGS sequence"/>
</dbReference>
<keyword evidence="1" id="KW-0663">Pyridoxal phosphate</keyword>
<dbReference type="Pfam" id="PF00266">
    <property type="entry name" value="Aminotran_5"/>
    <property type="match status" value="1"/>
</dbReference>
<dbReference type="InterPro" id="IPR000192">
    <property type="entry name" value="Aminotrans_V_dom"/>
</dbReference>
<dbReference type="AlphaFoldDB" id="A0A1G7CUC0"/>
<keyword evidence="4" id="KW-1185">Reference proteome</keyword>
<dbReference type="SUPFAM" id="SSF53383">
    <property type="entry name" value="PLP-dependent transferases"/>
    <property type="match status" value="1"/>
</dbReference>
<dbReference type="Gene3D" id="3.90.1150.10">
    <property type="entry name" value="Aspartate Aminotransferase, domain 1"/>
    <property type="match status" value="1"/>
</dbReference>
<name>A0A1G7CUC0_9FLAO</name>
<accession>A0A1G7CUC0</accession>
<dbReference type="PANTHER" id="PTHR43586:SF15">
    <property type="entry name" value="BLR3095 PROTEIN"/>
    <property type="match status" value="1"/>
</dbReference>
<evidence type="ECO:0000313" key="3">
    <source>
        <dbReference type="EMBL" id="SDE42821.1"/>
    </source>
</evidence>
<reference evidence="4" key="1">
    <citation type="submission" date="2016-10" db="EMBL/GenBank/DDBJ databases">
        <authorList>
            <person name="Varghese N."/>
            <person name="Submissions S."/>
        </authorList>
    </citation>
    <scope>NUCLEOTIDE SEQUENCE [LARGE SCALE GENOMIC DNA]</scope>
    <source>
        <strain evidence="4">DSM 24729</strain>
    </source>
</reference>
<evidence type="ECO:0000259" key="2">
    <source>
        <dbReference type="Pfam" id="PF00266"/>
    </source>
</evidence>
<dbReference type="GO" id="GO:0016829">
    <property type="term" value="F:lyase activity"/>
    <property type="evidence" value="ECO:0007669"/>
    <property type="project" value="UniProtKB-KW"/>
</dbReference>
<evidence type="ECO:0000313" key="4">
    <source>
        <dbReference type="Proteomes" id="UP000182114"/>
    </source>
</evidence>
<dbReference type="InterPro" id="IPR015421">
    <property type="entry name" value="PyrdxlP-dep_Trfase_major"/>
</dbReference>
<dbReference type="EMBL" id="FNBD01000001">
    <property type="protein sequence ID" value="SDE42821.1"/>
    <property type="molecule type" value="Genomic_DNA"/>
</dbReference>
<dbReference type="RefSeq" id="WP_074537093.1">
    <property type="nucleotide sequence ID" value="NZ_FNBD01000001.1"/>
</dbReference>
<dbReference type="PANTHER" id="PTHR43586">
    <property type="entry name" value="CYSTEINE DESULFURASE"/>
    <property type="match status" value="1"/>
</dbReference>
<dbReference type="eggNOG" id="COG0520">
    <property type="taxonomic scope" value="Bacteria"/>
</dbReference>
<dbReference type="InterPro" id="IPR015422">
    <property type="entry name" value="PyrdxlP-dep_Trfase_small"/>
</dbReference>
<keyword evidence="3" id="KW-0456">Lyase</keyword>
<organism evidence="3 4">
    <name type="scientific">Cellulophaga baltica</name>
    <dbReference type="NCBI Taxonomy" id="76594"/>
    <lineage>
        <taxon>Bacteria</taxon>
        <taxon>Pseudomonadati</taxon>
        <taxon>Bacteroidota</taxon>
        <taxon>Flavobacteriia</taxon>
        <taxon>Flavobacteriales</taxon>
        <taxon>Flavobacteriaceae</taxon>
        <taxon>Cellulophaga</taxon>
    </lineage>
</organism>
<feature type="domain" description="Aminotransferase class V" evidence="2">
    <location>
        <begin position="45"/>
        <end position="353"/>
    </location>
</feature>
<proteinExistence type="predicted"/>
<dbReference type="Gene3D" id="3.40.640.10">
    <property type="entry name" value="Type I PLP-dependent aspartate aminotransferase-like (Major domain)"/>
    <property type="match status" value="1"/>
</dbReference>
<protein>
    <submittedName>
        <fullName evidence="3">Selenocysteine lyase/Cysteine desulfurase</fullName>
    </submittedName>
</protein>